<sequence length="113" mass="12099">MFINSLRKSPFSCSPGLILLGAFTLLSVPVYGQQIQQAERQVQQVPFLQFNFDEQGGETARNSGSGGSKYDARINGGTVEWGPGLQQGAARLSNKGHFKLPDGVLAHVPATLP</sequence>
<dbReference type="EMBL" id="VWEQ01000014">
    <property type="protein sequence ID" value="KAA4750653.1"/>
    <property type="molecule type" value="Genomic_DNA"/>
</dbReference>
<reference evidence="1 2" key="1">
    <citation type="journal article" date="2019" name="Nat. Med.">
        <title>A library of human gut bacterial isolates paired with longitudinal multiomics data enables mechanistic microbiome research.</title>
        <authorList>
            <person name="Poyet M."/>
            <person name="Groussin M."/>
            <person name="Gibbons S.M."/>
            <person name="Avila-Pacheco J."/>
            <person name="Jiang X."/>
            <person name="Kearney S.M."/>
            <person name="Perrotta A.R."/>
            <person name="Berdy B."/>
            <person name="Zhao S."/>
            <person name="Lieberman T.D."/>
            <person name="Swanson P.K."/>
            <person name="Smith M."/>
            <person name="Roesemann S."/>
            <person name="Alexander J.E."/>
            <person name="Rich S.A."/>
            <person name="Livny J."/>
            <person name="Vlamakis H."/>
            <person name="Clish C."/>
            <person name="Bullock K."/>
            <person name="Deik A."/>
            <person name="Scott J."/>
            <person name="Pierce K.A."/>
            <person name="Xavier R.J."/>
            <person name="Alm E.J."/>
        </authorList>
    </citation>
    <scope>NUCLEOTIDE SEQUENCE [LARGE SCALE GENOMIC DNA]</scope>
    <source>
        <strain evidence="1 2">BIOML-A106</strain>
    </source>
</reference>
<evidence type="ECO:0000313" key="1">
    <source>
        <dbReference type="EMBL" id="KAA4750653.1"/>
    </source>
</evidence>
<protein>
    <submittedName>
        <fullName evidence="1">Uncharacterized protein</fullName>
    </submittedName>
</protein>
<proteinExistence type="predicted"/>
<comment type="caution">
    <text evidence="1">The sequence shown here is derived from an EMBL/GenBank/DDBJ whole genome shotgun (WGS) entry which is preliminary data.</text>
</comment>
<gene>
    <name evidence="1" type="ORF">F3B44_15535</name>
</gene>
<organism evidence="1 2">
    <name type="scientific">Bacteroides fragilis</name>
    <dbReference type="NCBI Taxonomy" id="817"/>
    <lineage>
        <taxon>Bacteria</taxon>
        <taxon>Pseudomonadati</taxon>
        <taxon>Bacteroidota</taxon>
        <taxon>Bacteroidia</taxon>
        <taxon>Bacteroidales</taxon>
        <taxon>Bacteroidaceae</taxon>
        <taxon>Bacteroides</taxon>
    </lineage>
</organism>
<evidence type="ECO:0000313" key="2">
    <source>
        <dbReference type="Proteomes" id="UP000479773"/>
    </source>
</evidence>
<dbReference type="AlphaFoldDB" id="A0A5M5PK53"/>
<dbReference type="Proteomes" id="UP000479773">
    <property type="component" value="Unassembled WGS sequence"/>
</dbReference>
<accession>A0A5M5PK53</accession>
<name>A0A5M5PK53_BACFG</name>